<reference evidence="1" key="1">
    <citation type="submission" date="2023-04" db="EMBL/GenBank/DDBJ databases">
        <title>A chromosome-level genome assembly of the parasitoid wasp Eretmocerus hayati.</title>
        <authorList>
            <person name="Zhong Y."/>
            <person name="Liu S."/>
            <person name="Liu Y."/>
        </authorList>
    </citation>
    <scope>NUCLEOTIDE SEQUENCE</scope>
    <source>
        <strain evidence="1">ZJU_SS_LIU_2023</strain>
    </source>
</reference>
<keyword evidence="2" id="KW-1185">Reference proteome</keyword>
<name>A0ACC2NXA1_9HYME</name>
<sequence>MNETRKRPSSPSKSSETLPQQVEDHHQDHQVITNDEANEISDLRESDLPREFVKKKTIETNADSGSDSHKDTMSLGDVLALARATIESSVTETFISLLKNTPKTLKLSYR</sequence>
<dbReference type="EMBL" id="CM056742">
    <property type="protein sequence ID" value="KAJ8675909.1"/>
    <property type="molecule type" value="Genomic_DNA"/>
</dbReference>
<gene>
    <name evidence="1" type="ORF">QAD02_011695</name>
</gene>
<evidence type="ECO:0000313" key="2">
    <source>
        <dbReference type="Proteomes" id="UP001239111"/>
    </source>
</evidence>
<dbReference type="Proteomes" id="UP001239111">
    <property type="component" value="Chromosome 2"/>
</dbReference>
<proteinExistence type="predicted"/>
<accession>A0ACC2NXA1</accession>
<comment type="caution">
    <text evidence="1">The sequence shown here is derived from an EMBL/GenBank/DDBJ whole genome shotgun (WGS) entry which is preliminary data.</text>
</comment>
<organism evidence="1 2">
    <name type="scientific">Eretmocerus hayati</name>
    <dbReference type="NCBI Taxonomy" id="131215"/>
    <lineage>
        <taxon>Eukaryota</taxon>
        <taxon>Metazoa</taxon>
        <taxon>Ecdysozoa</taxon>
        <taxon>Arthropoda</taxon>
        <taxon>Hexapoda</taxon>
        <taxon>Insecta</taxon>
        <taxon>Pterygota</taxon>
        <taxon>Neoptera</taxon>
        <taxon>Endopterygota</taxon>
        <taxon>Hymenoptera</taxon>
        <taxon>Apocrita</taxon>
        <taxon>Proctotrupomorpha</taxon>
        <taxon>Chalcidoidea</taxon>
        <taxon>Aphelinidae</taxon>
        <taxon>Aphelininae</taxon>
        <taxon>Eretmocerus</taxon>
    </lineage>
</organism>
<evidence type="ECO:0000313" key="1">
    <source>
        <dbReference type="EMBL" id="KAJ8675909.1"/>
    </source>
</evidence>
<protein>
    <submittedName>
        <fullName evidence="1">Uncharacterized protein</fullName>
    </submittedName>
</protein>